<dbReference type="AlphaFoldDB" id="A3MT56"/>
<gene>
    <name evidence="1" type="ordered locus">Pcal_0388</name>
</gene>
<proteinExistence type="predicted"/>
<name>A3MT56_PYRCJ</name>
<dbReference type="Proteomes" id="UP000001431">
    <property type="component" value="Chromosome"/>
</dbReference>
<evidence type="ECO:0000313" key="2">
    <source>
        <dbReference type="Proteomes" id="UP000001431"/>
    </source>
</evidence>
<protein>
    <submittedName>
        <fullName evidence="1">Uncharacterized protein</fullName>
    </submittedName>
</protein>
<dbReference type="OrthoDB" id="25119at2157"/>
<reference evidence="1" key="1">
    <citation type="submission" date="2007-02" db="EMBL/GenBank/DDBJ databases">
        <title>Complete sequence of Pyrobaculum calidifontis JCM 11548.</title>
        <authorList>
            <consortium name="US DOE Joint Genome Institute"/>
            <person name="Copeland A."/>
            <person name="Lucas S."/>
            <person name="Lapidus A."/>
            <person name="Barry K."/>
            <person name="Glavina del Rio T."/>
            <person name="Dalin E."/>
            <person name="Tice H."/>
            <person name="Pitluck S."/>
            <person name="Chain P."/>
            <person name="Malfatti S."/>
            <person name="Shin M."/>
            <person name="Vergez L."/>
            <person name="Schmutz J."/>
            <person name="Larimer F."/>
            <person name="Land M."/>
            <person name="Hauser L."/>
            <person name="Kyrpides N."/>
            <person name="Mikhailova N."/>
            <person name="Cozen A.E."/>
            <person name="Fitz-Gibbon S.T."/>
            <person name="House C.H."/>
            <person name="Saltikov C."/>
            <person name="Lowe T.M."/>
            <person name="Richardson P."/>
        </authorList>
    </citation>
    <scope>NUCLEOTIDE SEQUENCE [LARGE SCALE GENOMIC DNA]</scope>
    <source>
        <strain evidence="1">JCM 11548</strain>
    </source>
</reference>
<sequence>MEYDLEVLKALGLDGEPLDESRWRDFEKIRLVAEELVPGQYLDFGTVKIRYEGNGVVSFAKSWHAFNEAVKLADGESFLIYCTCPMVDRFVALRRAGDKLVLLYKPRH</sequence>
<dbReference type="KEGG" id="pcl:Pcal_0388"/>
<keyword evidence="2" id="KW-1185">Reference proteome</keyword>
<dbReference type="EMBL" id="CP000561">
    <property type="protein sequence ID" value="ABO07823.1"/>
    <property type="molecule type" value="Genomic_DNA"/>
</dbReference>
<accession>A3MT56</accession>
<dbReference type="RefSeq" id="WP_011849080.1">
    <property type="nucleotide sequence ID" value="NC_009073.1"/>
</dbReference>
<dbReference type="GeneID" id="4909886"/>
<dbReference type="HOGENOM" id="CLU_2191116_0_0_2"/>
<evidence type="ECO:0000313" key="1">
    <source>
        <dbReference type="EMBL" id="ABO07823.1"/>
    </source>
</evidence>
<dbReference type="STRING" id="410359.Pcal_0388"/>
<organism evidence="1 2">
    <name type="scientific">Pyrobaculum calidifontis (strain DSM 21063 / JCM 11548 / VA1)</name>
    <dbReference type="NCBI Taxonomy" id="410359"/>
    <lineage>
        <taxon>Archaea</taxon>
        <taxon>Thermoproteota</taxon>
        <taxon>Thermoprotei</taxon>
        <taxon>Thermoproteales</taxon>
        <taxon>Thermoproteaceae</taxon>
        <taxon>Pyrobaculum</taxon>
    </lineage>
</organism>
<dbReference type="eggNOG" id="arCOG07049">
    <property type="taxonomic scope" value="Archaea"/>
</dbReference>